<comment type="caution">
    <text evidence="13">The sequence shown here is derived from an EMBL/GenBank/DDBJ whole genome shotgun (WGS) entry which is preliminary data.</text>
</comment>
<comment type="catalytic activity">
    <reaction evidence="11">
        <text>DNA(n) + a 2'-deoxyribonucleoside 5'-triphosphate = DNA(n+1) + diphosphate</text>
        <dbReference type="Rhea" id="RHEA:22508"/>
        <dbReference type="Rhea" id="RHEA-COMP:17339"/>
        <dbReference type="Rhea" id="RHEA-COMP:17340"/>
        <dbReference type="ChEBI" id="CHEBI:33019"/>
        <dbReference type="ChEBI" id="CHEBI:61560"/>
        <dbReference type="ChEBI" id="CHEBI:173112"/>
        <dbReference type="EC" id="2.7.7.7"/>
    </reaction>
</comment>
<dbReference type="Pfam" id="PF17657">
    <property type="entry name" value="DNA_pol3_finger"/>
    <property type="match status" value="1"/>
</dbReference>
<dbReference type="GO" id="GO:0008408">
    <property type="term" value="F:3'-5' exonuclease activity"/>
    <property type="evidence" value="ECO:0007669"/>
    <property type="project" value="InterPro"/>
</dbReference>
<sequence>MVPLQVKSMYSLLQSPIRPQQLVTAVKEQGYSAVALADDRVLYGAYDFYQAATKEQLNPLMGAQFHLQFGALMTQSLHVLAYAMSKDGYQTLMRWSTKQLTAPDQANLAWEMVQADTKDLLLVIPPQLLATDAEQIASLNHLQATFGDRLYLGISLEQDAAQRAVVQSLAQATNLPIVACERVDYLQPTDHFATQVLHAIGAKQAVAEPLVAAQQLGTAFLKPAAQVEQAYEALGLGEAVANNTAVAARCHWELTLQAPVLPKFPTPNGEAAIDYLRTQCLAGLNQRTLAPGKTVVNYEQRLNRELATIDQMGFADYFLIVWDVMAFAHRTKITTGPGRGSAAGSLVAYALAITDVDPLQYDLLFERFLNPERIQMPDIDLDFPDNRRDEVLDYVHQKYGHDRVAQIITFGTLAARQAINDVANVLQVPKYQLGELQQMIRHQTRGNQKLTLAQIIKASQPLQNLMADDELIHLVVTTAEQLEGLPRNASTHAAGVVLADEPLIQTVPLQTGRDNGILVTQFPKDPVEALGLLKMDFLGLRNLSIVDATLKLIRQTEPAFTLAGLDLNDRATLQLFQQGETDGVFQFESSGIRRVLKQLRPDRFEDIVAVNALYRPGPMDNIAHFIARKHGQEPINYPAPQLAPILAPTYGILVYQEQVMQVAVTLAGFSLGQADMLRRAMGKKKQSVMEAMRDQFLQGAQQRGIDQAVAMQVFDYMDRFANYGFNRSHAVAYSKMAFQMAALKRHRPQAFFAALLQLEANADKQLAHFEAAKRLGVKILHPHINHSQADFALEHGQLRMGLNAIRGLGRDFIHAILTERQAHGDYQNLNDFISRLDDRWQTEKNIAPLIYVGAFDQLGYNRAELIDALPGLLEGVTKFGSLAATFAPIINQRPAWPLTERLAKESEYLGIYLSGHPVNQYAKLKARLQLPAITQLRPGKVRVLALVNRMREVQTKRERKAMAFLTLSDDTGNLEATVFPRQFQAFGRQLKANQIYVVTGKTEWRDDHLQLIVDQVQLASDVQAQFPTQRWVLRLQLSQYTEQFQADLAQIQQQFSGPVPVILYNAQTNQAQQTNFHWQGNEQVQAKLVTLLGADNVVLQDLSE</sequence>
<dbReference type="GO" id="GO:0003676">
    <property type="term" value="F:nucleic acid binding"/>
    <property type="evidence" value="ECO:0007669"/>
    <property type="project" value="InterPro"/>
</dbReference>
<dbReference type="InterPro" id="IPR003141">
    <property type="entry name" value="Pol/His_phosphatase_N"/>
</dbReference>
<keyword evidence="5" id="KW-0808">Transferase</keyword>
<evidence type="ECO:0000256" key="9">
    <source>
        <dbReference type="ARBA" id="ARBA00025611"/>
    </source>
</evidence>
<dbReference type="Pfam" id="PF02811">
    <property type="entry name" value="PHP"/>
    <property type="match status" value="1"/>
</dbReference>
<proteinExistence type="inferred from homology"/>
<dbReference type="InterPro" id="IPR004805">
    <property type="entry name" value="DnaE2/DnaE/PolC"/>
</dbReference>
<evidence type="ECO:0000256" key="6">
    <source>
        <dbReference type="ARBA" id="ARBA00022695"/>
    </source>
</evidence>
<dbReference type="GO" id="GO:0003887">
    <property type="term" value="F:DNA-directed DNA polymerase activity"/>
    <property type="evidence" value="ECO:0007669"/>
    <property type="project" value="UniProtKB-KW"/>
</dbReference>
<comment type="function">
    <text evidence="9">DNA polymerase III is a complex, multichain enzyme responsible for most of the replicative synthesis in bacteria. This DNA polymerase also exhibits 3' to 5' exonuclease activity. The alpha chain is the DNA polymerase.</text>
</comment>
<evidence type="ECO:0000256" key="2">
    <source>
        <dbReference type="ARBA" id="ARBA00009496"/>
    </source>
</evidence>
<dbReference type="SMART" id="SM00481">
    <property type="entry name" value="POLIIIAc"/>
    <property type="match status" value="1"/>
</dbReference>
<keyword evidence="7" id="KW-0235">DNA replication</keyword>
<accession>A0A0R1UNL1</accession>
<dbReference type="GO" id="GO:0005737">
    <property type="term" value="C:cytoplasm"/>
    <property type="evidence" value="ECO:0007669"/>
    <property type="project" value="UniProtKB-SubCell"/>
</dbReference>
<dbReference type="InterPro" id="IPR041931">
    <property type="entry name" value="DNA_pol3_alpha_thumb_dom"/>
</dbReference>
<dbReference type="NCBIfam" id="NF004226">
    <property type="entry name" value="PRK05673.1"/>
    <property type="match status" value="1"/>
</dbReference>
<dbReference type="STRING" id="417373.GCA_001570685_00761"/>
<comment type="similarity">
    <text evidence="2">Belongs to the DNA polymerase type-C family. DnaE subfamily.</text>
</comment>
<dbReference type="InterPro" id="IPR004013">
    <property type="entry name" value="PHP_dom"/>
</dbReference>
<dbReference type="Gene3D" id="3.20.20.140">
    <property type="entry name" value="Metal-dependent hydrolases"/>
    <property type="match status" value="1"/>
</dbReference>
<dbReference type="PATRIC" id="fig|1423742.4.peg.89"/>
<evidence type="ECO:0000256" key="11">
    <source>
        <dbReference type="ARBA" id="ARBA00049244"/>
    </source>
</evidence>
<keyword evidence="8 13" id="KW-0239">DNA-directed DNA polymerase</keyword>
<dbReference type="Pfam" id="PF07733">
    <property type="entry name" value="DNA_pol3_alpha"/>
    <property type="match status" value="1"/>
</dbReference>
<evidence type="ECO:0000256" key="3">
    <source>
        <dbReference type="ARBA" id="ARBA00012417"/>
    </source>
</evidence>
<dbReference type="PANTHER" id="PTHR32294:SF0">
    <property type="entry name" value="DNA POLYMERASE III SUBUNIT ALPHA"/>
    <property type="match status" value="1"/>
</dbReference>
<dbReference type="Pfam" id="PF14579">
    <property type="entry name" value="HHH_6"/>
    <property type="match status" value="1"/>
</dbReference>
<evidence type="ECO:0000256" key="4">
    <source>
        <dbReference type="ARBA" id="ARBA00019114"/>
    </source>
</evidence>
<dbReference type="CDD" id="cd04485">
    <property type="entry name" value="DnaE_OBF"/>
    <property type="match status" value="1"/>
</dbReference>
<dbReference type="Gene3D" id="2.40.50.140">
    <property type="entry name" value="Nucleic acid-binding proteins"/>
    <property type="match status" value="1"/>
</dbReference>
<evidence type="ECO:0000313" key="14">
    <source>
        <dbReference type="Proteomes" id="UP000051084"/>
    </source>
</evidence>
<dbReference type="GO" id="GO:0006260">
    <property type="term" value="P:DNA replication"/>
    <property type="evidence" value="ECO:0007669"/>
    <property type="project" value="UniProtKB-KW"/>
</dbReference>
<organism evidence="13 14">
    <name type="scientific">Limosilactobacillus equigenerosi DSM 18793 = JCM 14505</name>
    <dbReference type="NCBI Taxonomy" id="1423742"/>
    <lineage>
        <taxon>Bacteria</taxon>
        <taxon>Bacillati</taxon>
        <taxon>Bacillota</taxon>
        <taxon>Bacilli</taxon>
        <taxon>Lactobacillales</taxon>
        <taxon>Lactobacillaceae</taxon>
        <taxon>Limosilactobacillus</taxon>
    </lineage>
</organism>
<dbReference type="PANTHER" id="PTHR32294">
    <property type="entry name" value="DNA POLYMERASE III SUBUNIT ALPHA"/>
    <property type="match status" value="1"/>
</dbReference>
<dbReference type="AlphaFoldDB" id="A0A0R1UNL1"/>
<feature type="domain" description="Polymerase/histidinol phosphatase N-terminal" evidence="12">
    <location>
        <begin position="2"/>
        <end position="69"/>
    </location>
</feature>
<evidence type="ECO:0000313" key="13">
    <source>
        <dbReference type="EMBL" id="KRL92979.1"/>
    </source>
</evidence>
<evidence type="ECO:0000256" key="1">
    <source>
        <dbReference type="ARBA" id="ARBA00004496"/>
    </source>
</evidence>
<dbReference type="InterPro" id="IPR012340">
    <property type="entry name" value="NA-bd_OB-fold"/>
</dbReference>
<dbReference type="Gene3D" id="1.10.150.870">
    <property type="match status" value="1"/>
</dbReference>
<comment type="subunit">
    <text evidence="10">DNA polymerase III contains a core (composed of alpha, epsilon and theta chains) that associates with a tau subunit. This core dimerizes to form the POLIII' complex. PolIII' associates with the gamma complex (composed of gamma, delta, delta', psi and chi chains) and with the beta chain to form the complete DNA polymerase III complex.</text>
</comment>
<evidence type="ECO:0000259" key="12">
    <source>
        <dbReference type="SMART" id="SM00481"/>
    </source>
</evidence>
<dbReference type="OrthoDB" id="9803237at2"/>
<dbReference type="EMBL" id="AZGC01000049">
    <property type="protein sequence ID" value="KRL92979.1"/>
    <property type="molecule type" value="Genomic_DNA"/>
</dbReference>
<dbReference type="InterPro" id="IPR029460">
    <property type="entry name" value="DNAPol_HHH"/>
</dbReference>
<dbReference type="Gene3D" id="1.10.10.1600">
    <property type="entry name" value="Bacterial DNA polymerase III alpha subunit, thumb domain"/>
    <property type="match status" value="1"/>
</dbReference>
<evidence type="ECO:0000256" key="5">
    <source>
        <dbReference type="ARBA" id="ARBA00022679"/>
    </source>
</evidence>
<keyword evidence="14" id="KW-1185">Reference proteome</keyword>
<evidence type="ECO:0000256" key="7">
    <source>
        <dbReference type="ARBA" id="ARBA00022705"/>
    </source>
</evidence>
<dbReference type="Proteomes" id="UP000051084">
    <property type="component" value="Unassembled WGS sequence"/>
</dbReference>
<dbReference type="RefSeq" id="WP_056995733.1">
    <property type="nucleotide sequence ID" value="NZ_AZGC01000049.1"/>
</dbReference>
<dbReference type="SUPFAM" id="SSF50249">
    <property type="entry name" value="Nucleic acid-binding proteins"/>
    <property type="match status" value="1"/>
</dbReference>
<dbReference type="NCBIfam" id="TIGR00594">
    <property type="entry name" value="polc"/>
    <property type="match status" value="1"/>
</dbReference>
<keyword evidence="6" id="KW-0548">Nucleotidyltransferase</keyword>
<dbReference type="InterPro" id="IPR004365">
    <property type="entry name" value="NA-bd_OB_tRNA"/>
</dbReference>
<evidence type="ECO:0000256" key="10">
    <source>
        <dbReference type="ARBA" id="ARBA00026073"/>
    </source>
</evidence>
<dbReference type="InterPro" id="IPR011708">
    <property type="entry name" value="DNA_pol3_alpha_NTPase_dom"/>
</dbReference>
<dbReference type="CDD" id="cd07431">
    <property type="entry name" value="PHP_PolIIIA"/>
    <property type="match status" value="1"/>
</dbReference>
<dbReference type="EC" id="2.7.7.7" evidence="3"/>
<evidence type="ECO:0000256" key="8">
    <source>
        <dbReference type="ARBA" id="ARBA00022932"/>
    </source>
</evidence>
<dbReference type="InterPro" id="IPR040982">
    <property type="entry name" value="DNA_pol3_finger"/>
</dbReference>
<name>A0A0R1UNL1_9LACO</name>
<dbReference type="Pfam" id="PF01336">
    <property type="entry name" value="tRNA_anti-codon"/>
    <property type="match status" value="1"/>
</dbReference>
<gene>
    <name evidence="13" type="ORF">FC21_GL000080</name>
</gene>
<reference evidence="13 14" key="1">
    <citation type="journal article" date="2015" name="Genome Announc.">
        <title>Expanding the biotechnology potential of lactobacilli through comparative genomics of 213 strains and associated genera.</title>
        <authorList>
            <person name="Sun Z."/>
            <person name="Harris H.M."/>
            <person name="McCann A."/>
            <person name="Guo C."/>
            <person name="Argimon S."/>
            <person name="Zhang W."/>
            <person name="Yang X."/>
            <person name="Jeffery I.B."/>
            <person name="Cooney J.C."/>
            <person name="Kagawa T.F."/>
            <person name="Liu W."/>
            <person name="Song Y."/>
            <person name="Salvetti E."/>
            <person name="Wrobel A."/>
            <person name="Rasinkangas P."/>
            <person name="Parkhill J."/>
            <person name="Rea M.C."/>
            <person name="O'Sullivan O."/>
            <person name="Ritari J."/>
            <person name="Douillard F.P."/>
            <person name="Paul Ross R."/>
            <person name="Yang R."/>
            <person name="Briner A.E."/>
            <person name="Felis G.E."/>
            <person name="de Vos W.M."/>
            <person name="Barrangou R."/>
            <person name="Klaenhammer T.R."/>
            <person name="Caufield P.W."/>
            <person name="Cui Y."/>
            <person name="Zhang H."/>
            <person name="O'Toole P.W."/>
        </authorList>
    </citation>
    <scope>NUCLEOTIDE SEQUENCE [LARGE SCALE GENOMIC DNA]</scope>
    <source>
        <strain evidence="13 14">DSM 18793</strain>
    </source>
</reference>
<protein>
    <recommendedName>
        <fullName evidence="4">DNA polymerase III subunit alpha</fullName>
        <ecNumber evidence="3">2.7.7.7</ecNumber>
    </recommendedName>
</protein>
<comment type="subcellular location">
    <subcellularLocation>
        <location evidence="1">Cytoplasm</location>
    </subcellularLocation>
</comment>